<comment type="caution">
    <text evidence="1">The sequence shown here is derived from an EMBL/GenBank/DDBJ whole genome shotgun (WGS) entry which is preliminary data.</text>
</comment>
<evidence type="ECO:0000313" key="2">
    <source>
        <dbReference type="Proteomes" id="UP001589867"/>
    </source>
</evidence>
<organism evidence="1 2">
    <name type="scientific">Phytohabitans kaempferiae</name>
    <dbReference type="NCBI Taxonomy" id="1620943"/>
    <lineage>
        <taxon>Bacteria</taxon>
        <taxon>Bacillati</taxon>
        <taxon>Actinomycetota</taxon>
        <taxon>Actinomycetes</taxon>
        <taxon>Micromonosporales</taxon>
        <taxon>Micromonosporaceae</taxon>
    </lineage>
</organism>
<keyword evidence="2" id="KW-1185">Reference proteome</keyword>
<gene>
    <name evidence="1" type="ORF">ACFFIA_37185</name>
</gene>
<sequence length="45" mass="4840">MELDPDVQAVAVRHLGTDPRGDFVRADVGEWLSSYASGLVVGVRV</sequence>
<evidence type="ECO:0000313" key="1">
    <source>
        <dbReference type="EMBL" id="MFC0533257.1"/>
    </source>
</evidence>
<protein>
    <submittedName>
        <fullName evidence="1">Uncharacterized protein</fullName>
    </submittedName>
</protein>
<dbReference type="EMBL" id="JBHLUH010000079">
    <property type="protein sequence ID" value="MFC0533257.1"/>
    <property type="molecule type" value="Genomic_DNA"/>
</dbReference>
<name>A0ABV6MEW2_9ACTN</name>
<accession>A0ABV6MEW2</accession>
<proteinExistence type="predicted"/>
<reference evidence="1 2" key="1">
    <citation type="submission" date="2024-09" db="EMBL/GenBank/DDBJ databases">
        <authorList>
            <person name="Sun Q."/>
            <person name="Mori K."/>
        </authorList>
    </citation>
    <scope>NUCLEOTIDE SEQUENCE [LARGE SCALE GENOMIC DNA]</scope>
    <source>
        <strain evidence="1 2">TBRC 3947</strain>
    </source>
</reference>
<dbReference type="Proteomes" id="UP001589867">
    <property type="component" value="Unassembled WGS sequence"/>
</dbReference>
<dbReference type="RefSeq" id="WP_377260588.1">
    <property type="nucleotide sequence ID" value="NZ_JBHLUH010000079.1"/>
</dbReference>